<name>A0A368TNH9_9GAMM</name>
<keyword evidence="2" id="KW-1185">Reference proteome</keyword>
<evidence type="ECO:0000313" key="2">
    <source>
        <dbReference type="Proteomes" id="UP000253204"/>
    </source>
</evidence>
<reference evidence="1 2" key="1">
    <citation type="submission" date="2018-07" db="EMBL/GenBank/DDBJ databases">
        <title>Halomonas rutogse sp. nov., isolated from Lake TangqianCo on Tibetan Plateau.</title>
        <authorList>
            <person name="Lu H."/>
            <person name="Xing P."/>
            <person name="Wu Q."/>
        </authorList>
    </citation>
    <scope>NUCLEOTIDE SEQUENCE [LARGE SCALE GENOMIC DNA]</scope>
    <source>
        <strain evidence="1 2">TQ8S</strain>
    </source>
</reference>
<dbReference type="RefSeq" id="WP_114488606.1">
    <property type="nucleotide sequence ID" value="NZ_QPIJ01000089.1"/>
</dbReference>
<gene>
    <name evidence="1" type="ORF">DU506_19910</name>
</gene>
<accession>A0A368TNH9</accession>
<dbReference type="AlphaFoldDB" id="A0A368TNH9"/>
<sequence length="131" mass="14678">MTNTDTRPQFEDACWAHYQGLKARGWSHPEEGDPNSREALFWREANGQYGVRQIEAAWRGWLMREAAEGWVEPGGFGLGTTVDIMLTDGSVLCGCIPQMDGDLWWHGADTGAKFIDPVYTSILKCRVSQNV</sequence>
<proteinExistence type="predicted"/>
<protein>
    <submittedName>
        <fullName evidence="1">Uncharacterized protein</fullName>
    </submittedName>
</protein>
<evidence type="ECO:0000313" key="1">
    <source>
        <dbReference type="EMBL" id="RCV85866.1"/>
    </source>
</evidence>
<dbReference type="EMBL" id="QPIJ01000089">
    <property type="protein sequence ID" value="RCV85866.1"/>
    <property type="molecule type" value="Genomic_DNA"/>
</dbReference>
<comment type="caution">
    <text evidence="1">The sequence shown here is derived from an EMBL/GenBank/DDBJ whole genome shotgun (WGS) entry which is preliminary data.</text>
</comment>
<organism evidence="1 2">
    <name type="scientific">Vreelandella rituensis</name>
    <dbReference type="NCBI Taxonomy" id="2282306"/>
    <lineage>
        <taxon>Bacteria</taxon>
        <taxon>Pseudomonadati</taxon>
        <taxon>Pseudomonadota</taxon>
        <taxon>Gammaproteobacteria</taxon>
        <taxon>Oceanospirillales</taxon>
        <taxon>Halomonadaceae</taxon>
        <taxon>Vreelandella</taxon>
    </lineage>
</organism>
<dbReference type="Proteomes" id="UP000253204">
    <property type="component" value="Unassembled WGS sequence"/>
</dbReference>